<dbReference type="STRING" id="338969.Rfer_1855"/>
<dbReference type="RefSeq" id="WP_011464149.1">
    <property type="nucleotide sequence ID" value="NC_007908.1"/>
</dbReference>
<dbReference type="GO" id="GO:0005886">
    <property type="term" value="C:plasma membrane"/>
    <property type="evidence" value="ECO:0007669"/>
    <property type="project" value="UniProtKB-SubCell"/>
</dbReference>
<dbReference type="EMBL" id="CP000267">
    <property type="protein sequence ID" value="ABD69581.1"/>
    <property type="molecule type" value="Genomic_DNA"/>
</dbReference>
<evidence type="ECO:0000313" key="8">
    <source>
        <dbReference type="EMBL" id="ABD69581.1"/>
    </source>
</evidence>
<keyword evidence="2 6" id="KW-0813">Transport</keyword>
<feature type="transmembrane region" description="Helical" evidence="6">
    <location>
        <begin position="332"/>
        <end position="354"/>
    </location>
</feature>
<protein>
    <submittedName>
        <fullName evidence="8">Binding-protein-dependent transport systems inner membrane component</fullName>
    </submittedName>
</protein>
<dbReference type="PANTHER" id="PTHR30177:SF30">
    <property type="entry name" value="GLYCINE BETAINE UPTAKE SYSTEM PERMEASE PROTEIN YEHY"/>
    <property type="match status" value="1"/>
</dbReference>
<dbReference type="Proteomes" id="UP000008332">
    <property type="component" value="Chromosome"/>
</dbReference>
<evidence type="ECO:0000256" key="1">
    <source>
        <dbReference type="ARBA" id="ARBA00004651"/>
    </source>
</evidence>
<comment type="similarity">
    <text evidence="6">Belongs to the binding-protein-dependent transport system permease family.</text>
</comment>
<evidence type="ECO:0000259" key="7">
    <source>
        <dbReference type="PROSITE" id="PS50928"/>
    </source>
</evidence>
<feature type="transmembrane region" description="Helical" evidence="6">
    <location>
        <begin position="307"/>
        <end position="326"/>
    </location>
</feature>
<dbReference type="AlphaFoldDB" id="Q21XC2"/>
<gene>
    <name evidence="8" type="ordered locus">Rfer_1855</name>
</gene>
<feature type="transmembrane region" description="Helical" evidence="6">
    <location>
        <begin position="361"/>
        <end position="387"/>
    </location>
</feature>
<dbReference type="KEGG" id="rfr:Rfer_1855"/>
<evidence type="ECO:0000256" key="3">
    <source>
        <dbReference type="ARBA" id="ARBA00022692"/>
    </source>
</evidence>
<dbReference type="Gene3D" id="1.10.3720.10">
    <property type="entry name" value="MetI-like"/>
    <property type="match status" value="1"/>
</dbReference>
<dbReference type="GO" id="GO:0055085">
    <property type="term" value="P:transmembrane transport"/>
    <property type="evidence" value="ECO:0007669"/>
    <property type="project" value="InterPro"/>
</dbReference>
<dbReference type="CDD" id="cd06261">
    <property type="entry name" value="TM_PBP2"/>
    <property type="match status" value="1"/>
</dbReference>
<feature type="transmembrane region" description="Helical" evidence="6">
    <location>
        <begin position="252"/>
        <end position="276"/>
    </location>
</feature>
<feature type="transmembrane region" description="Helical" evidence="6">
    <location>
        <begin position="78"/>
        <end position="98"/>
    </location>
</feature>
<proteinExistence type="inferred from homology"/>
<comment type="subcellular location">
    <subcellularLocation>
        <location evidence="1 6">Cell membrane</location>
        <topology evidence="1 6">Multi-pass membrane protein</topology>
    </subcellularLocation>
</comment>
<evidence type="ECO:0000256" key="2">
    <source>
        <dbReference type="ARBA" id="ARBA00022448"/>
    </source>
</evidence>
<keyword evidence="9" id="KW-1185">Reference proteome</keyword>
<evidence type="ECO:0000256" key="4">
    <source>
        <dbReference type="ARBA" id="ARBA00022989"/>
    </source>
</evidence>
<dbReference type="Pfam" id="PF00528">
    <property type="entry name" value="BPD_transp_1"/>
    <property type="match status" value="1"/>
</dbReference>
<dbReference type="OrthoDB" id="9801163at2"/>
<dbReference type="HOGENOM" id="CLU_046113_3_0_4"/>
<keyword evidence="3 6" id="KW-0812">Transmembrane</keyword>
<evidence type="ECO:0000256" key="6">
    <source>
        <dbReference type="RuleBase" id="RU363032"/>
    </source>
</evidence>
<dbReference type="PANTHER" id="PTHR30177">
    <property type="entry name" value="GLYCINE BETAINE/L-PROLINE TRANSPORT SYSTEM PERMEASE PROTEIN PROW"/>
    <property type="match status" value="1"/>
</dbReference>
<dbReference type="InterPro" id="IPR000515">
    <property type="entry name" value="MetI-like"/>
</dbReference>
<dbReference type="InterPro" id="IPR035906">
    <property type="entry name" value="MetI-like_sf"/>
</dbReference>
<dbReference type="SUPFAM" id="SSF161098">
    <property type="entry name" value="MetI-like"/>
    <property type="match status" value="1"/>
</dbReference>
<keyword evidence="5 6" id="KW-0472">Membrane</keyword>
<accession>Q21XC2</accession>
<dbReference type="InterPro" id="IPR051204">
    <property type="entry name" value="ABC_transp_perm/SBD"/>
</dbReference>
<dbReference type="eggNOG" id="COG1174">
    <property type="taxonomic scope" value="Bacteria"/>
</dbReference>
<reference evidence="9" key="1">
    <citation type="submission" date="2006-02" db="EMBL/GenBank/DDBJ databases">
        <title>Complete sequence of chromosome of Rhodoferax ferrireducens DSM 15236.</title>
        <authorList>
            <person name="Copeland A."/>
            <person name="Lucas S."/>
            <person name="Lapidus A."/>
            <person name="Barry K."/>
            <person name="Detter J.C."/>
            <person name="Glavina del Rio T."/>
            <person name="Hammon N."/>
            <person name="Israni S."/>
            <person name="Pitluck S."/>
            <person name="Brettin T."/>
            <person name="Bruce D."/>
            <person name="Han C."/>
            <person name="Tapia R."/>
            <person name="Gilna P."/>
            <person name="Kiss H."/>
            <person name="Schmutz J."/>
            <person name="Larimer F."/>
            <person name="Land M."/>
            <person name="Kyrpides N."/>
            <person name="Ivanova N."/>
            <person name="Richardson P."/>
        </authorList>
    </citation>
    <scope>NUCLEOTIDE SEQUENCE [LARGE SCALE GENOMIC DNA]</scope>
    <source>
        <strain evidence="9">ATCC BAA-621 / DSM 15236 / T118</strain>
    </source>
</reference>
<feature type="transmembrane region" description="Helical" evidence="6">
    <location>
        <begin position="110"/>
        <end position="132"/>
    </location>
</feature>
<feature type="transmembrane region" description="Helical" evidence="6">
    <location>
        <begin position="144"/>
        <end position="165"/>
    </location>
</feature>
<evidence type="ECO:0000313" key="9">
    <source>
        <dbReference type="Proteomes" id="UP000008332"/>
    </source>
</evidence>
<feature type="domain" description="ABC transmembrane type-1" evidence="7">
    <location>
        <begin position="185"/>
        <end position="380"/>
    </location>
</feature>
<evidence type="ECO:0000256" key="5">
    <source>
        <dbReference type="ARBA" id="ARBA00023136"/>
    </source>
</evidence>
<feature type="transmembrane region" description="Helical" evidence="6">
    <location>
        <begin position="51"/>
        <end position="71"/>
    </location>
</feature>
<sequence>MVKNRVVAVLVLAGLVAALGLPFLTHAPNRLAAGTGIPLAQLVSATAGRPIGSWLAWLVLLPALLLVLAIFTRPTRSTQMIVCLAATLLLTGLAGLAADHATQLAGQSGAIARTSLGGAFWLLAVFSWLAAADAIQRLALKPSWRLLGAGVVIVPLGLLLGGGAFKDLSLLKEYANRQDVFTTALWQHVQIVLASLLPALLIGVPLGLASNRSRALRPPLFAVLNVIQTVPSIALFGLLMAPLALLAASVPVLAQLGIKGIGLAPAVIALTLYALLPVVRSTAAGLSQVPAPVIEAARGMGLTARQIFWRVELPLALPIFLSGLRVATVQTIGMAVVAALIGAGGFGAIVFQGLLSGALDLVLLGVLPVVAMAVAVDALLKALALALEPDND</sequence>
<organism evidence="8 9">
    <name type="scientific">Albidiferax ferrireducens (strain ATCC BAA-621 / DSM 15236 / T118)</name>
    <name type="common">Rhodoferax ferrireducens</name>
    <dbReference type="NCBI Taxonomy" id="338969"/>
    <lineage>
        <taxon>Bacteria</taxon>
        <taxon>Pseudomonadati</taxon>
        <taxon>Pseudomonadota</taxon>
        <taxon>Betaproteobacteria</taxon>
        <taxon>Burkholderiales</taxon>
        <taxon>Comamonadaceae</taxon>
        <taxon>Rhodoferax</taxon>
    </lineage>
</organism>
<dbReference type="GO" id="GO:0031460">
    <property type="term" value="P:glycine betaine transport"/>
    <property type="evidence" value="ECO:0007669"/>
    <property type="project" value="TreeGrafter"/>
</dbReference>
<name>Q21XC2_ALBFT</name>
<feature type="transmembrane region" description="Helical" evidence="6">
    <location>
        <begin position="220"/>
        <end position="246"/>
    </location>
</feature>
<dbReference type="PROSITE" id="PS50928">
    <property type="entry name" value="ABC_TM1"/>
    <property type="match status" value="1"/>
</dbReference>
<keyword evidence="4 6" id="KW-1133">Transmembrane helix</keyword>
<feature type="transmembrane region" description="Helical" evidence="6">
    <location>
        <begin position="185"/>
        <end position="208"/>
    </location>
</feature>